<protein>
    <submittedName>
        <fullName evidence="11">Protein kinase, putative</fullName>
    </submittedName>
</protein>
<name>A0A2R5GFA4_9STRA</name>
<dbReference type="EMBL" id="BEYU01000040">
    <property type="protein sequence ID" value="GBG28418.1"/>
    <property type="molecule type" value="Genomic_DNA"/>
</dbReference>
<dbReference type="Gene3D" id="3.30.200.20">
    <property type="entry name" value="Phosphorylase Kinase, domain 1"/>
    <property type="match status" value="1"/>
</dbReference>
<evidence type="ECO:0000256" key="6">
    <source>
        <dbReference type="ARBA" id="ARBA00022840"/>
    </source>
</evidence>
<comment type="similarity">
    <text evidence="8">Belongs to the protein kinase superfamily.</text>
</comment>
<evidence type="ECO:0000313" key="12">
    <source>
        <dbReference type="Proteomes" id="UP000241890"/>
    </source>
</evidence>
<dbReference type="InterPro" id="IPR011009">
    <property type="entry name" value="Kinase-like_dom_sf"/>
</dbReference>
<dbReference type="InParanoid" id="A0A2R5GFA4"/>
<evidence type="ECO:0000256" key="2">
    <source>
        <dbReference type="ARBA" id="ARBA00022553"/>
    </source>
</evidence>
<dbReference type="GO" id="GO:0004674">
    <property type="term" value="F:protein serine/threonine kinase activity"/>
    <property type="evidence" value="ECO:0007669"/>
    <property type="project" value="UniProtKB-KW"/>
</dbReference>
<feature type="region of interest" description="Disordered" evidence="9">
    <location>
        <begin position="397"/>
        <end position="429"/>
    </location>
</feature>
<reference evidence="11 12" key="1">
    <citation type="submission" date="2017-12" db="EMBL/GenBank/DDBJ databases">
        <title>Sequencing, de novo assembly and annotation of complete genome of a new Thraustochytrid species, strain FCC1311.</title>
        <authorList>
            <person name="Sedici K."/>
            <person name="Godart F."/>
            <person name="Aiese Cigliano R."/>
            <person name="Sanseverino W."/>
            <person name="Barakat M."/>
            <person name="Ortet P."/>
            <person name="Marechal E."/>
            <person name="Cagnac O."/>
            <person name="Amato A."/>
        </authorList>
    </citation>
    <scope>NUCLEOTIDE SEQUENCE [LARGE SCALE GENOMIC DNA]</scope>
</reference>
<dbReference type="GO" id="GO:0005524">
    <property type="term" value="F:ATP binding"/>
    <property type="evidence" value="ECO:0007669"/>
    <property type="project" value="UniProtKB-UniRule"/>
</dbReference>
<keyword evidence="3" id="KW-0808">Transferase</keyword>
<organism evidence="11 12">
    <name type="scientific">Hondaea fermentalgiana</name>
    <dbReference type="NCBI Taxonomy" id="2315210"/>
    <lineage>
        <taxon>Eukaryota</taxon>
        <taxon>Sar</taxon>
        <taxon>Stramenopiles</taxon>
        <taxon>Bigyra</taxon>
        <taxon>Labyrinthulomycetes</taxon>
        <taxon>Thraustochytrida</taxon>
        <taxon>Thraustochytriidae</taxon>
        <taxon>Hondaea</taxon>
    </lineage>
</organism>
<evidence type="ECO:0000313" key="11">
    <source>
        <dbReference type="EMBL" id="GBG28418.1"/>
    </source>
</evidence>
<gene>
    <name evidence="11" type="ORF">FCC1311_046412</name>
</gene>
<evidence type="ECO:0000256" key="8">
    <source>
        <dbReference type="RuleBase" id="RU000304"/>
    </source>
</evidence>
<feature type="compositionally biased region" description="Basic and acidic residues" evidence="9">
    <location>
        <begin position="419"/>
        <end position="429"/>
    </location>
</feature>
<feature type="binding site" evidence="7">
    <location>
        <position position="40"/>
    </location>
    <ligand>
        <name>ATP</name>
        <dbReference type="ChEBI" id="CHEBI:30616"/>
    </ligand>
</feature>
<dbReference type="InterPro" id="IPR000719">
    <property type="entry name" value="Prot_kinase_dom"/>
</dbReference>
<dbReference type="Pfam" id="PF00069">
    <property type="entry name" value="Pkinase"/>
    <property type="match status" value="2"/>
</dbReference>
<dbReference type="SMART" id="SM00220">
    <property type="entry name" value="S_TKc"/>
    <property type="match status" value="1"/>
</dbReference>
<feature type="compositionally biased region" description="Low complexity" evidence="9">
    <location>
        <begin position="406"/>
        <end position="417"/>
    </location>
</feature>
<evidence type="ECO:0000256" key="9">
    <source>
        <dbReference type="SAM" id="MobiDB-lite"/>
    </source>
</evidence>
<keyword evidence="4 7" id="KW-0547">Nucleotide-binding</keyword>
<feature type="domain" description="Protein kinase" evidence="10">
    <location>
        <begin position="11"/>
        <end position="337"/>
    </location>
</feature>
<dbReference type="AlphaFoldDB" id="A0A2R5GFA4"/>
<evidence type="ECO:0000256" key="3">
    <source>
        <dbReference type="ARBA" id="ARBA00022679"/>
    </source>
</evidence>
<dbReference type="InterPro" id="IPR017441">
    <property type="entry name" value="Protein_kinase_ATP_BS"/>
</dbReference>
<dbReference type="Proteomes" id="UP000241890">
    <property type="component" value="Unassembled WGS sequence"/>
</dbReference>
<dbReference type="SUPFAM" id="SSF56112">
    <property type="entry name" value="Protein kinase-like (PK-like)"/>
    <property type="match status" value="1"/>
</dbReference>
<evidence type="ECO:0000256" key="5">
    <source>
        <dbReference type="ARBA" id="ARBA00022777"/>
    </source>
</evidence>
<evidence type="ECO:0000256" key="4">
    <source>
        <dbReference type="ARBA" id="ARBA00022741"/>
    </source>
</evidence>
<evidence type="ECO:0000256" key="7">
    <source>
        <dbReference type="PROSITE-ProRule" id="PRU10141"/>
    </source>
</evidence>
<evidence type="ECO:0000256" key="1">
    <source>
        <dbReference type="ARBA" id="ARBA00022527"/>
    </source>
</evidence>
<evidence type="ECO:0000259" key="10">
    <source>
        <dbReference type="PROSITE" id="PS50011"/>
    </source>
</evidence>
<dbReference type="PROSITE" id="PS50011">
    <property type="entry name" value="PROTEIN_KINASE_DOM"/>
    <property type="match status" value="1"/>
</dbReference>
<accession>A0A2R5GFA4</accession>
<proteinExistence type="inferred from homology"/>
<keyword evidence="1 8" id="KW-0723">Serine/threonine-protein kinase</keyword>
<dbReference type="PANTHER" id="PTHR24351">
    <property type="entry name" value="RIBOSOMAL PROTEIN S6 KINASE"/>
    <property type="match status" value="1"/>
</dbReference>
<keyword evidence="2" id="KW-0597">Phosphoprotein</keyword>
<comment type="caution">
    <text evidence="11">The sequence shown here is derived from an EMBL/GenBank/DDBJ whole genome shotgun (WGS) entry which is preliminary data.</text>
</comment>
<keyword evidence="5 11" id="KW-0418">Kinase</keyword>
<dbReference type="Gene3D" id="1.10.510.10">
    <property type="entry name" value="Transferase(Phosphotransferase) domain 1"/>
    <property type="match status" value="1"/>
</dbReference>
<keyword evidence="12" id="KW-1185">Reference proteome</keyword>
<keyword evidence="6 7" id="KW-0067">ATP-binding</keyword>
<sequence length="448" mass="49844">MLHAKTRAEDFEPLRIVGTGGSGQVYLVQHRQTCKRFAMKVLNKAEVIASNKFERVITEREILTRASSQESSFLTRLNFAFHSDNMLFFVMEYCTGGNLHEAMLREHEIRKPTMDKERYRLAMDAAAEGQGLIGSLAFIRYFDRANFRRRGPRDILLRFGLAPVHVQFIMAEIIEGLMFLHSAGFVYRDLKPQNVMLHGDGHIRIGDFGISKAGQNKGNAVVKLRSTSFVGTVEYMAPEVVSGDQQSNAVDLWGLGVLLYELLLGAPPFWALGVGASVPSEAEQRQLFAAILSPETHLDFPLSGQISIVAQDLVKRWMRRRPGERLGLEAAKKHAFFNGLNWRSLKNSSGFHKLMPRLHIHRKDRKAVSLARSTSNNIFVANALSAGDIFSESLVQDGEQGRPRDGAGSAATDTSSSESKMHGTKDGHLVHVSAQDSFQGFDWKADGS</sequence>
<dbReference type="PROSITE" id="PS00107">
    <property type="entry name" value="PROTEIN_KINASE_ATP"/>
    <property type="match status" value="1"/>
</dbReference>
<dbReference type="InterPro" id="IPR008271">
    <property type="entry name" value="Ser/Thr_kinase_AS"/>
</dbReference>
<dbReference type="PROSITE" id="PS00108">
    <property type="entry name" value="PROTEIN_KINASE_ST"/>
    <property type="match status" value="1"/>
</dbReference>